<dbReference type="GO" id="GO:0004385">
    <property type="term" value="F:GMP kinase activity"/>
    <property type="evidence" value="ECO:0007669"/>
    <property type="project" value="UniProtKB-UniRule"/>
</dbReference>
<evidence type="ECO:0000313" key="11">
    <source>
        <dbReference type="EMBL" id="SMO45979.1"/>
    </source>
</evidence>
<reference evidence="11 12" key="1">
    <citation type="submission" date="2017-05" db="EMBL/GenBank/DDBJ databases">
        <authorList>
            <person name="Varghese N."/>
            <person name="Submissions S."/>
        </authorList>
    </citation>
    <scope>NUCLEOTIDE SEQUENCE [LARGE SCALE GENOMIC DNA]</scope>
    <source>
        <strain evidence="11 12">DSM 21985</strain>
    </source>
</reference>
<evidence type="ECO:0000256" key="7">
    <source>
        <dbReference type="ARBA" id="ARBA00022840"/>
    </source>
</evidence>
<comment type="similarity">
    <text evidence="1 9">Belongs to the guanylate kinase family.</text>
</comment>
<dbReference type="EMBL" id="FXTP01000002">
    <property type="protein sequence ID" value="SMO45979.1"/>
    <property type="molecule type" value="Genomic_DNA"/>
</dbReference>
<accession>A0A521BG01</accession>
<dbReference type="GO" id="GO:0005829">
    <property type="term" value="C:cytosol"/>
    <property type="evidence" value="ECO:0007669"/>
    <property type="project" value="TreeGrafter"/>
</dbReference>
<evidence type="ECO:0000256" key="5">
    <source>
        <dbReference type="ARBA" id="ARBA00022741"/>
    </source>
</evidence>
<dbReference type="Gene3D" id="3.30.63.10">
    <property type="entry name" value="Guanylate Kinase phosphate binding domain"/>
    <property type="match status" value="1"/>
</dbReference>
<keyword evidence="7 9" id="KW-0067">ATP-binding</keyword>
<evidence type="ECO:0000256" key="8">
    <source>
        <dbReference type="ARBA" id="ARBA00030128"/>
    </source>
</evidence>
<dbReference type="PROSITE" id="PS50052">
    <property type="entry name" value="GUANYLATE_KINASE_2"/>
    <property type="match status" value="1"/>
</dbReference>
<keyword evidence="9" id="KW-0963">Cytoplasm</keyword>
<protein>
    <recommendedName>
        <fullName evidence="3 9">Guanylate kinase</fullName>
        <ecNumber evidence="2 9">2.7.4.8</ecNumber>
    </recommendedName>
    <alternativeName>
        <fullName evidence="8 9">GMP kinase</fullName>
    </alternativeName>
</protein>
<dbReference type="InterPro" id="IPR008145">
    <property type="entry name" value="GK/Ca_channel_bsu"/>
</dbReference>
<dbReference type="PANTHER" id="PTHR23117:SF13">
    <property type="entry name" value="GUANYLATE KINASE"/>
    <property type="match status" value="1"/>
</dbReference>
<dbReference type="CDD" id="cd00071">
    <property type="entry name" value="GMPK"/>
    <property type="match status" value="1"/>
</dbReference>
<dbReference type="PROSITE" id="PS00856">
    <property type="entry name" value="GUANYLATE_KINASE_1"/>
    <property type="match status" value="1"/>
</dbReference>
<dbReference type="Pfam" id="PF00625">
    <property type="entry name" value="Guanylate_kin"/>
    <property type="match status" value="1"/>
</dbReference>
<evidence type="ECO:0000256" key="1">
    <source>
        <dbReference type="ARBA" id="ARBA00005790"/>
    </source>
</evidence>
<dbReference type="EC" id="2.7.4.8" evidence="2 9"/>
<dbReference type="Gene3D" id="3.40.50.300">
    <property type="entry name" value="P-loop containing nucleotide triphosphate hydrolases"/>
    <property type="match status" value="1"/>
</dbReference>
<dbReference type="NCBIfam" id="TIGR03263">
    <property type="entry name" value="guanyl_kin"/>
    <property type="match status" value="1"/>
</dbReference>
<evidence type="ECO:0000313" key="12">
    <source>
        <dbReference type="Proteomes" id="UP000317557"/>
    </source>
</evidence>
<dbReference type="RefSeq" id="WP_142453270.1">
    <property type="nucleotide sequence ID" value="NZ_FXTP01000002.1"/>
</dbReference>
<keyword evidence="12" id="KW-1185">Reference proteome</keyword>
<gene>
    <name evidence="9" type="primary">gmk</name>
    <name evidence="11" type="ORF">SAMN06265219_102266</name>
</gene>
<keyword evidence="4 9" id="KW-0808">Transferase</keyword>
<dbReference type="HAMAP" id="MF_00328">
    <property type="entry name" value="Guanylate_kinase"/>
    <property type="match status" value="1"/>
</dbReference>
<dbReference type="Proteomes" id="UP000317557">
    <property type="component" value="Unassembled WGS sequence"/>
</dbReference>
<organism evidence="11 12">
    <name type="scientific">Gracilimonas mengyeensis</name>
    <dbReference type="NCBI Taxonomy" id="1302730"/>
    <lineage>
        <taxon>Bacteria</taxon>
        <taxon>Pseudomonadati</taxon>
        <taxon>Balneolota</taxon>
        <taxon>Balneolia</taxon>
        <taxon>Balneolales</taxon>
        <taxon>Balneolaceae</taxon>
        <taxon>Gracilimonas</taxon>
    </lineage>
</organism>
<dbReference type="InterPro" id="IPR020590">
    <property type="entry name" value="Guanylate_kinase_CS"/>
</dbReference>
<evidence type="ECO:0000256" key="2">
    <source>
        <dbReference type="ARBA" id="ARBA00012961"/>
    </source>
</evidence>
<dbReference type="SUPFAM" id="SSF52540">
    <property type="entry name" value="P-loop containing nucleoside triphosphate hydrolases"/>
    <property type="match status" value="1"/>
</dbReference>
<dbReference type="SMART" id="SM00072">
    <property type="entry name" value="GuKc"/>
    <property type="match status" value="1"/>
</dbReference>
<comment type="subcellular location">
    <subcellularLocation>
        <location evidence="9">Cytoplasm</location>
    </subcellularLocation>
</comment>
<dbReference type="AlphaFoldDB" id="A0A521BG01"/>
<keyword evidence="5 9" id="KW-0547">Nucleotide-binding</keyword>
<evidence type="ECO:0000256" key="6">
    <source>
        <dbReference type="ARBA" id="ARBA00022777"/>
    </source>
</evidence>
<sequence length="191" mass="21899">MEEKGKVIILVAPSGGGKSTLARRLFKDFDELKFSVSATTRPPRDGEVDGKHYYFLTDAQFDQKIEEKAFLEWEEFYGGKKYGTLRSEVDKKLNSGYFILLDVEVKGAVNVKEIYGDECLSLFIQPPSIDVLKQRLIARGTEDDETLALRLERAKEELTYADRFDQVIINDHLETAYKEVKEAVLNFMNQN</sequence>
<feature type="domain" description="Guanylate kinase-like" evidence="10">
    <location>
        <begin position="5"/>
        <end position="185"/>
    </location>
</feature>
<proteinExistence type="inferred from homology"/>
<comment type="catalytic activity">
    <reaction evidence="9">
        <text>GMP + ATP = GDP + ADP</text>
        <dbReference type="Rhea" id="RHEA:20780"/>
        <dbReference type="ChEBI" id="CHEBI:30616"/>
        <dbReference type="ChEBI" id="CHEBI:58115"/>
        <dbReference type="ChEBI" id="CHEBI:58189"/>
        <dbReference type="ChEBI" id="CHEBI:456216"/>
        <dbReference type="EC" id="2.7.4.8"/>
    </reaction>
</comment>
<evidence type="ECO:0000256" key="4">
    <source>
        <dbReference type="ARBA" id="ARBA00022679"/>
    </source>
</evidence>
<dbReference type="OrthoDB" id="9808150at2"/>
<comment type="function">
    <text evidence="9">Essential for recycling GMP and indirectly, cGMP.</text>
</comment>
<evidence type="ECO:0000256" key="3">
    <source>
        <dbReference type="ARBA" id="ARBA00016296"/>
    </source>
</evidence>
<evidence type="ECO:0000256" key="9">
    <source>
        <dbReference type="HAMAP-Rule" id="MF_00328"/>
    </source>
</evidence>
<keyword evidence="6 9" id="KW-0418">Kinase</keyword>
<dbReference type="InterPro" id="IPR008144">
    <property type="entry name" value="Guanylate_kin-like_dom"/>
</dbReference>
<dbReference type="GO" id="GO:0005524">
    <property type="term" value="F:ATP binding"/>
    <property type="evidence" value="ECO:0007669"/>
    <property type="project" value="UniProtKB-UniRule"/>
</dbReference>
<dbReference type="InterPro" id="IPR017665">
    <property type="entry name" value="Guanylate_kinase"/>
</dbReference>
<dbReference type="FunFam" id="3.30.63.10:FF:000002">
    <property type="entry name" value="Guanylate kinase 1"/>
    <property type="match status" value="1"/>
</dbReference>
<evidence type="ECO:0000259" key="10">
    <source>
        <dbReference type="PROSITE" id="PS50052"/>
    </source>
</evidence>
<feature type="binding site" evidence="9">
    <location>
        <begin position="12"/>
        <end position="19"/>
    </location>
    <ligand>
        <name>ATP</name>
        <dbReference type="ChEBI" id="CHEBI:30616"/>
    </ligand>
</feature>
<dbReference type="PANTHER" id="PTHR23117">
    <property type="entry name" value="GUANYLATE KINASE-RELATED"/>
    <property type="match status" value="1"/>
</dbReference>
<dbReference type="InterPro" id="IPR027417">
    <property type="entry name" value="P-loop_NTPase"/>
</dbReference>
<name>A0A521BG01_9BACT</name>